<sequence>MSADRQIFQNVIEVVNHTNNMPLIQSDQRVEEMQKMQNSATVALDQDSQDIQQQRLNVPNPLMNDCEVEIVQESQILEEPAPDKKEEVHQISLVMQLDTKTLSKVWGDRVDREGEIEFDSELETPFQKVVKKEGEAS</sequence>
<reference evidence="1 2" key="1">
    <citation type="submission" date="2024-01" db="EMBL/GenBank/DDBJ databases">
        <title>The genomes of 5 underutilized Papilionoideae crops provide insights into root nodulation and disease resistanc.</title>
        <authorList>
            <person name="Jiang F."/>
        </authorList>
    </citation>
    <scope>NUCLEOTIDE SEQUENCE [LARGE SCALE GENOMIC DNA]</scope>
    <source>
        <strain evidence="1">JINMINGXINNONG_FW02</strain>
        <tissue evidence="1">Leaves</tissue>
    </source>
</reference>
<organism evidence="1 2">
    <name type="scientific">Phaseolus coccineus</name>
    <name type="common">Scarlet runner bean</name>
    <name type="synonym">Phaseolus multiflorus</name>
    <dbReference type="NCBI Taxonomy" id="3886"/>
    <lineage>
        <taxon>Eukaryota</taxon>
        <taxon>Viridiplantae</taxon>
        <taxon>Streptophyta</taxon>
        <taxon>Embryophyta</taxon>
        <taxon>Tracheophyta</taxon>
        <taxon>Spermatophyta</taxon>
        <taxon>Magnoliopsida</taxon>
        <taxon>eudicotyledons</taxon>
        <taxon>Gunneridae</taxon>
        <taxon>Pentapetalae</taxon>
        <taxon>rosids</taxon>
        <taxon>fabids</taxon>
        <taxon>Fabales</taxon>
        <taxon>Fabaceae</taxon>
        <taxon>Papilionoideae</taxon>
        <taxon>50 kb inversion clade</taxon>
        <taxon>NPAAA clade</taxon>
        <taxon>indigoferoid/millettioid clade</taxon>
        <taxon>Phaseoleae</taxon>
        <taxon>Phaseolus</taxon>
    </lineage>
</organism>
<evidence type="ECO:0000313" key="2">
    <source>
        <dbReference type="Proteomes" id="UP001374584"/>
    </source>
</evidence>
<dbReference type="EMBL" id="JAYMYR010000008">
    <property type="protein sequence ID" value="KAK7346804.1"/>
    <property type="molecule type" value="Genomic_DNA"/>
</dbReference>
<comment type="caution">
    <text evidence="1">The sequence shown here is derived from an EMBL/GenBank/DDBJ whole genome shotgun (WGS) entry which is preliminary data.</text>
</comment>
<accession>A0AAN9QT73</accession>
<gene>
    <name evidence="1" type="ORF">VNO80_21327</name>
</gene>
<name>A0AAN9QT73_PHACN</name>
<keyword evidence="2" id="KW-1185">Reference proteome</keyword>
<evidence type="ECO:0000313" key="1">
    <source>
        <dbReference type="EMBL" id="KAK7346804.1"/>
    </source>
</evidence>
<proteinExistence type="predicted"/>
<dbReference type="AlphaFoldDB" id="A0AAN9QT73"/>
<protein>
    <submittedName>
        <fullName evidence="1">Uncharacterized protein</fullName>
    </submittedName>
</protein>
<dbReference type="Proteomes" id="UP001374584">
    <property type="component" value="Unassembled WGS sequence"/>
</dbReference>